<evidence type="ECO:0000313" key="1">
    <source>
        <dbReference type="EMBL" id="SES82265.1"/>
    </source>
</evidence>
<organism evidence="1 2">
    <name type="scientific">Thalassotalea agarivorans</name>
    <name type="common">Thalassomonas agarivorans</name>
    <dbReference type="NCBI Taxonomy" id="349064"/>
    <lineage>
        <taxon>Bacteria</taxon>
        <taxon>Pseudomonadati</taxon>
        <taxon>Pseudomonadota</taxon>
        <taxon>Gammaproteobacteria</taxon>
        <taxon>Alteromonadales</taxon>
        <taxon>Colwelliaceae</taxon>
        <taxon>Thalassotalea</taxon>
    </lineage>
</organism>
<dbReference type="RefSeq" id="WP_093327402.1">
    <property type="nucleotide sequence ID" value="NZ_AP027363.1"/>
</dbReference>
<evidence type="ECO:0008006" key="3">
    <source>
        <dbReference type="Google" id="ProtNLM"/>
    </source>
</evidence>
<keyword evidence="2" id="KW-1185">Reference proteome</keyword>
<evidence type="ECO:0000313" key="2">
    <source>
        <dbReference type="Proteomes" id="UP000199308"/>
    </source>
</evidence>
<reference evidence="1 2" key="1">
    <citation type="submission" date="2016-10" db="EMBL/GenBank/DDBJ databases">
        <authorList>
            <person name="de Groot N.N."/>
        </authorList>
    </citation>
    <scope>NUCLEOTIDE SEQUENCE [LARGE SCALE GENOMIC DNA]</scope>
    <source>
        <strain evidence="1 2">DSM 19706</strain>
    </source>
</reference>
<dbReference type="AlphaFoldDB" id="A0A1H9ZL42"/>
<dbReference type="STRING" id="349064.SAMN05660429_00494"/>
<sequence length="281" mass="32142">MALEDHILFGNYKNTGESKQVEDVANGEKCECYCFSCGMPLSAQQGTKNVWHFKHATYKPEYGAKKECMYSFDVSVLAMAKQIILESEYLKTPNQIMYTPSGKETVVADRGKLVFDSVEVNAKYHNRNVDALIQSYGKEIAVIFKCRHRDNLLADSILQNGGSAVLTISLEDARYWLDKGNNKGFKETLREHIIDDYWEKDWAMHPRRFNYEQENGIKLTYKPTTSNSAIKLGSNSDLNQMPRASFFACTSCEIEWLGRAFCSWCKSKEYVKPIPHLGFTK</sequence>
<name>A0A1H9ZL42_THASX</name>
<protein>
    <recommendedName>
        <fullName evidence="3">Competence protein CoiA-like family protein</fullName>
    </recommendedName>
</protein>
<accession>A0A1H9ZL42</accession>
<dbReference type="OrthoDB" id="9134102at2"/>
<dbReference type="Proteomes" id="UP000199308">
    <property type="component" value="Unassembled WGS sequence"/>
</dbReference>
<gene>
    <name evidence="1" type="ORF">SAMN05660429_00494</name>
</gene>
<proteinExistence type="predicted"/>
<dbReference type="EMBL" id="FOHK01000002">
    <property type="protein sequence ID" value="SES82265.1"/>
    <property type="molecule type" value="Genomic_DNA"/>
</dbReference>